<keyword evidence="3" id="KW-1185">Reference proteome</keyword>
<dbReference type="OrthoDB" id="2616150at2"/>
<protein>
    <submittedName>
        <fullName evidence="2">Uncharacterized protein</fullName>
    </submittedName>
</protein>
<accession>A0A0W1B2R9</accession>
<feature type="transmembrane region" description="Helical" evidence="1">
    <location>
        <begin position="7"/>
        <end position="26"/>
    </location>
</feature>
<evidence type="ECO:0000256" key="1">
    <source>
        <dbReference type="SAM" id="Phobius"/>
    </source>
</evidence>
<dbReference type="RefSeq" id="WP_060622172.1">
    <property type="nucleotide sequence ID" value="NZ_LCZJ02000016.1"/>
</dbReference>
<keyword evidence="1" id="KW-0812">Transmembrane</keyword>
<evidence type="ECO:0000313" key="3">
    <source>
        <dbReference type="Proteomes" id="UP000054709"/>
    </source>
</evidence>
<sequence>MFLRRKFSFWFSIISIIICLGDYLGIEIANIILVRLNPIIDTLIFTKPFANWMVDVNNTEWAASSILISVRFPTYIIHFGTFLILGLLIDYLIHIFKQK</sequence>
<dbReference type="Proteomes" id="UP000054709">
    <property type="component" value="Unassembled WGS sequence"/>
</dbReference>
<feature type="transmembrane region" description="Helical" evidence="1">
    <location>
        <begin position="75"/>
        <end position="93"/>
    </location>
</feature>
<organism evidence="2 3">
    <name type="scientific">Paenibacillus etheri</name>
    <dbReference type="NCBI Taxonomy" id="1306852"/>
    <lineage>
        <taxon>Bacteria</taxon>
        <taxon>Bacillati</taxon>
        <taxon>Bacillota</taxon>
        <taxon>Bacilli</taxon>
        <taxon>Bacillales</taxon>
        <taxon>Paenibacillaceae</taxon>
        <taxon>Paenibacillus</taxon>
    </lineage>
</organism>
<keyword evidence="1" id="KW-1133">Transmembrane helix</keyword>
<keyword evidence="1" id="KW-0472">Membrane</keyword>
<reference evidence="2 3" key="1">
    <citation type="journal article" date="2015" name="Int. Biodeterior. Biodegradation">
        <title>Physiological and genetic screening methods for the isolation of methyl tert-butyl ether-degrading bacteria for bioremediation purposes.</title>
        <authorList>
            <person name="Guisado I.M."/>
            <person name="Purswani J."/>
            <person name="Gonzalez Lopez J."/>
            <person name="Pozo C."/>
        </authorList>
    </citation>
    <scope>NUCLEOTIDE SEQUENCE [LARGE SCALE GENOMIC DNA]</scope>
    <source>
        <strain evidence="2 3">SH7</strain>
    </source>
</reference>
<dbReference type="EMBL" id="LCZJ02000016">
    <property type="protein sequence ID" value="KTD87857.1"/>
    <property type="molecule type" value="Genomic_DNA"/>
</dbReference>
<dbReference type="AlphaFoldDB" id="A0A0W1B2R9"/>
<gene>
    <name evidence="2" type="ORF">UQ64_06995</name>
</gene>
<comment type="caution">
    <text evidence="2">The sequence shown here is derived from an EMBL/GenBank/DDBJ whole genome shotgun (WGS) entry which is preliminary data.</text>
</comment>
<evidence type="ECO:0000313" key="2">
    <source>
        <dbReference type="EMBL" id="KTD87857.1"/>
    </source>
</evidence>
<name>A0A0W1B2R9_9BACL</name>
<proteinExistence type="predicted"/>